<dbReference type="Proteomes" id="UP000317243">
    <property type="component" value="Unassembled WGS sequence"/>
</dbReference>
<dbReference type="InterPro" id="IPR013517">
    <property type="entry name" value="FG-GAP"/>
</dbReference>
<feature type="domain" description="Cytochrome c" evidence="6">
    <location>
        <begin position="1153"/>
        <end position="1285"/>
    </location>
</feature>
<dbReference type="NCBIfam" id="TIGR02603">
    <property type="entry name" value="CxxCH_TIGR02603"/>
    <property type="match status" value="1"/>
</dbReference>
<organism evidence="7 8">
    <name type="scientific">Thalassoglobus neptunius</name>
    <dbReference type="NCBI Taxonomy" id="1938619"/>
    <lineage>
        <taxon>Bacteria</taxon>
        <taxon>Pseudomonadati</taxon>
        <taxon>Planctomycetota</taxon>
        <taxon>Planctomycetia</taxon>
        <taxon>Planctomycetales</taxon>
        <taxon>Planctomycetaceae</taxon>
        <taxon>Thalassoglobus</taxon>
    </lineage>
</organism>
<dbReference type="SUPFAM" id="SSF50952">
    <property type="entry name" value="Soluble quinoprotein glucose dehydrogenase"/>
    <property type="match status" value="1"/>
</dbReference>
<evidence type="ECO:0000256" key="5">
    <source>
        <dbReference type="PROSITE-ProRule" id="PRU00433"/>
    </source>
</evidence>
<accession>A0A5C5VQF4</accession>
<dbReference type="InterPro" id="IPR055557">
    <property type="entry name" value="DUF7133"/>
</dbReference>
<keyword evidence="4 5" id="KW-0408">Iron</keyword>
<comment type="caution">
    <text evidence="7">The sequence shown here is derived from an EMBL/GenBank/DDBJ whole genome shotgun (WGS) entry which is preliminary data.</text>
</comment>
<keyword evidence="8" id="KW-1185">Reference proteome</keyword>
<dbReference type="Pfam" id="PF06439">
    <property type="entry name" value="3keto-disac_hyd"/>
    <property type="match status" value="1"/>
</dbReference>
<dbReference type="GO" id="GO:0020037">
    <property type="term" value="F:heme binding"/>
    <property type="evidence" value="ECO:0007669"/>
    <property type="project" value="InterPro"/>
</dbReference>
<dbReference type="NCBIfam" id="TIGR02604">
    <property type="entry name" value="Piru_Ver_Nterm"/>
    <property type="match status" value="2"/>
</dbReference>
<dbReference type="InterPro" id="IPR013428">
    <property type="entry name" value="Membrane-bound_put_N"/>
</dbReference>
<evidence type="ECO:0000313" key="7">
    <source>
        <dbReference type="EMBL" id="TWT39822.1"/>
    </source>
</evidence>
<evidence type="ECO:0000256" key="4">
    <source>
        <dbReference type="ARBA" id="ARBA00023004"/>
    </source>
</evidence>
<protein>
    <submittedName>
        <fullName evidence="7">FG-GAP repeat protein</fullName>
    </submittedName>
</protein>
<dbReference type="InterPro" id="IPR011041">
    <property type="entry name" value="Quinoprot_gluc/sorb_DH_b-prop"/>
</dbReference>
<dbReference type="GO" id="GO:0016787">
    <property type="term" value="F:hydrolase activity"/>
    <property type="evidence" value="ECO:0007669"/>
    <property type="project" value="InterPro"/>
</dbReference>
<dbReference type="GO" id="GO:0046872">
    <property type="term" value="F:metal ion binding"/>
    <property type="evidence" value="ECO:0007669"/>
    <property type="project" value="UniProtKB-KW"/>
</dbReference>
<name>A0A5C5VQF4_9PLAN</name>
<keyword evidence="3" id="KW-0732">Signal</keyword>
<dbReference type="InterPro" id="IPR028994">
    <property type="entry name" value="Integrin_alpha_N"/>
</dbReference>
<keyword evidence="1 5" id="KW-0349">Heme</keyword>
<keyword evidence="2 5" id="KW-0479">Metal-binding</keyword>
<dbReference type="EMBL" id="SIHI01000067">
    <property type="protein sequence ID" value="TWT39822.1"/>
    <property type="molecule type" value="Genomic_DNA"/>
</dbReference>
<dbReference type="PANTHER" id="PTHR33546:SF1">
    <property type="entry name" value="LARGE, MULTIFUNCTIONAL SECRETED PROTEIN"/>
    <property type="match status" value="1"/>
</dbReference>
<sequence length="1871" mass="207856">MRSNGSSRNLRDVFFVWLSSTDQIEMMRLLILTRLEERPTMFTHHSRFTLAIICLSGSVFAQVNEPLRRPGILPKGEDGRTLNLNFEAGDLRDWTASGTAWTDQPVKGGIDQNREFGGGKKSQHTGEYWLGGYEKHGDPPKGTLTSVPFKVTHNWCSFLVGGGSHPETRVELLLADDQKVFYRISGRNREELQPAVVNLASHVGKMIQIRIVDENSTGWGHVNFDDFRFYAQRPRFELPVLTPAPRVQLGEIYPFENLSGAIAAEKMIVPDGFRVQLAAEEPDVMQPIAMAIDDRGRLWIAEAYEYPTRAKQGEGRDRIIILEDTNLDGVFDSRKVFIEGLNLVSGIELGFGGVWVGAAPYLMFIPDRDGDDVPDTEDPVIAKIAPPESLLQFPKDIPAGATVLLDGFGYEDTHETLNAFIWGPDGWLYGCHGVFTHSRVGKPGTPDEARQPLNAGVWRYHPTRHIFEVYAHGSSNPWGVDFNEAGDAFITACVIPHLYHIIPGARYQRQGGQHFNPHTYDDIKTIAKHRHFVGNQWNNNDRARSDDLGGGHAHAGAMIYLGGREGFPAPEWETLKKYAQKPGWQLPSETTQQGWPEEFHGKLFMNNIHGNRINIDQLIPEGSGYVGDRYPDFLLTQDKWSQMIYMTYGPDGQMYVIDWYDQNQCHRVEEGAHDRSNGRVFRVSYGNASPVKLNLKDVESKDLITLALVSENEWFARRANRILQERRWSGELSDEDAIAAAKKILSENAELPEMPRRYRLVNSLVGVEFFLDPKYVSQPSNDQQVEELVSRIGVDGTNSILRMLVGTKDFSPQILSNLTALARSNEPGADRIRLNLASIAQSMAFADRWQLLEALTSHPEDAADHNLPLMYWYAMEPLADVNPQRALALAMSSGENIPLLREFMIRRLGSGNTEDSLKLLVDGLSTAKDDVVRLTFLKGIRGAVAGREEISLPEAWDSVYEQLTKPESTDRHFDVYLYALGLGSRFGNESAASALKSLVIDESGPYEERKVAFTFLVENDSPELPSIISQLLSGTTLRAEALRAAATIDDAEIAQAIVSNYKAWSADEQIDARNTLASRVSYAVELLKAADSGKIPKQDLSADLIRQLRNLDHPEVVDLLQKVWGVVRDSDVDRKALIAEYLKLVQSSAAESPDPNLGRAVFAKTCQQCHTLYGVGGKVGPDITGANRKDLNYLLSNVLDPSSVMAKEYQPNIVATESGRIVTGIVKEESDTLLTLQTANELVVIPVNEIEARKQSPLSMMPDDLLKNLSEHEVRSLIAYLSGTQQVAMQATDANLNRFFNGVDLSGWITTRQEDQPLWTVENGEIVGRSSGLRHNAFLVSDLKLSNFEFNCEVKLIDNVGNSGIQFRSQPLPDGEMKGYQADIGVGWWGKLYEERGRALLVDQDNASLVRSGEWNQYTIRAVGPRVQAFLNGTKVFDIVDPAGADAGQIALQLHSGGPMEIRFRDLSVKLLEPVPPFAENGAQVSQWPASMSGSGEAKITWKKYVLDDLFRSEGSAIGDFDNDGQIDVVGGSQWYKLSFDDGEFQGSEPQPIVAPVEEFDPKGYSNTFCNFAMDVNGDGWVDLVVVDFPGKPTWWFENPGNAEEATSWTKHEITPVTNNESPQLLDLTGDGIRELLCGFDERVMGFASPKSLPNAQWKINVVSDPGAPGTDRFSHGIGAGDVNNDGWNDILITEGWWEAPEGYATDLPWHWHPAPFGPACSQMYVYDFDGDGDNDVLSSSAHEFGIWWRENLGPGDDGEIRWETHLIDESFSQTHSLVLADVNGDGLPDLVTGKRHWAHGGHDPGGNDPAVVYWFELQQVDGKPVWTKHQIDDNSGVGTQFDVADVNGDGLLDIATSNKKGTFLFIQSRE</sequence>
<dbReference type="Pfam" id="PF23500">
    <property type="entry name" value="DUF7133"/>
    <property type="match status" value="3"/>
</dbReference>
<dbReference type="InterPro" id="IPR010496">
    <property type="entry name" value="AL/BT2_dom"/>
</dbReference>
<dbReference type="Pfam" id="PF13517">
    <property type="entry name" value="FG-GAP_3"/>
    <property type="match status" value="2"/>
</dbReference>
<gene>
    <name evidence="7" type="ORF">KOR42_51500</name>
</gene>
<dbReference type="InterPro" id="IPR036909">
    <property type="entry name" value="Cyt_c-like_dom_sf"/>
</dbReference>
<evidence type="ECO:0000259" key="6">
    <source>
        <dbReference type="PROSITE" id="PS51007"/>
    </source>
</evidence>
<dbReference type="Gene3D" id="2.130.10.130">
    <property type="entry name" value="Integrin alpha, N-terminal"/>
    <property type="match status" value="2"/>
</dbReference>
<reference evidence="7 8" key="1">
    <citation type="submission" date="2019-02" db="EMBL/GenBank/DDBJ databases">
        <title>Deep-cultivation of Planctomycetes and their phenomic and genomic characterization uncovers novel biology.</title>
        <authorList>
            <person name="Wiegand S."/>
            <person name="Jogler M."/>
            <person name="Boedeker C."/>
            <person name="Pinto D."/>
            <person name="Vollmers J."/>
            <person name="Rivas-Marin E."/>
            <person name="Kohn T."/>
            <person name="Peeters S.H."/>
            <person name="Heuer A."/>
            <person name="Rast P."/>
            <person name="Oberbeckmann S."/>
            <person name="Bunk B."/>
            <person name="Jeske O."/>
            <person name="Meyerdierks A."/>
            <person name="Storesund J.E."/>
            <person name="Kallscheuer N."/>
            <person name="Luecker S."/>
            <person name="Lage O.M."/>
            <person name="Pohl T."/>
            <person name="Merkel B.J."/>
            <person name="Hornburger P."/>
            <person name="Mueller R.-W."/>
            <person name="Bruemmer F."/>
            <person name="Labrenz M."/>
            <person name="Spormann A.M."/>
            <person name="Op Den Camp H."/>
            <person name="Overmann J."/>
            <person name="Amann R."/>
            <person name="Jetten M.S.M."/>
            <person name="Mascher T."/>
            <person name="Medema M.H."/>
            <person name="Devos D.P."/>
            <person name="Kaster A.-K."/>
            <person name="Ovreas L."/>
            <person name="Rohde M."/>
            <person name="Galperin M.Y."/>
            <person name="Jogler C."/>
        </authorList>
    </citation>
    <scope>NUCLEOTIDE SEQUENCE [LARGE SCALE GENOMIC DNA]</scope>
    <source>
        <strain evidence="7 8">KOR42</strain>
    </source>
</reference>
<evidence type="ECO:0000256" key="1">
    <source>
        <dbReference type="ARBA" id="ARBA00022617"/>
    </source>
</evidence>
<dbReference type="GO" id="GO:0009055">
    <property type="term" value="F:electron transfer activity"/>
    <property type="evidence" value="ECO:0007669"/>
    <property type="project" value="InterPro"/>
</dbReference>
<dbReference type="InterPro" id="IPR009056">
    <property type="entry name" value="Cyt_c-like_dom"/>
</dbReference>
<dbReference type="Gene3D" id="1.10.760.10">
    <property type="entry name" value="Cytochrome c-like domain"/>
    <property type="match status" value="1"/>
</dbReference>
<dbReference type="PANTHER" id="PTHR33546">
    <property type="entry name" value="LARGE, MULTIFUNCTIONAL SECRETED PROTEIN-RELATED"/>
    <property type="match status" value="1"/>
</dbReference>
<evidence type="ECO:0000256" key="3">
    <source>
        <dbReference type="ARBA" id="ARBA00022729"/>
    </source>
</evidence>
<evidence type="ECO:0000256" key="2">
    <source>
        <dbReference type="ARBA" id="ARBA00022723"/>
    </source>
</evidence>
<dbReference type="InterPro" id="IPR013427">
    <property type="entry name" value="Haem-bd_dom_put"/>
</dbReference>
<dbReference type="SUPFAM" id="SSF46626">
    <property type="entry name" value="Cytochrome c"/>
    <property type="match status" value="1"/>
</dbReference>
<dbReference type="Gene3D" id="2.120.10.30">
    <property type="entry name" value="TolB, C-terminal domain"/>
    <property type="match status" value="1"/>
</dbReference>
<proteinExistence type="predicted"/>
<dbReference type="InterPro" id="IPR011042">
    <property type="entry name" value="6-blade_b-propeller_TolB-like"/>
</dbReference>
<dbReference type="SUPFAM" id="SSF69318">
    <property type="entry name" value="Integrin alpha N-terminal domain"/>
    <property type="match status" value="1"/>
</dbReference>
<dbReference type="PROSITE" id="PS51007">
    <property type="entry name" value="CYTC"/>
    <property type="match status" value="1"/>
</dbReference>
<evidence type="ECO:0000313" key="8">
    <source>
        <dbReference type="Proteomes" id="UP000317243"/>
    </source>
</evidence>
<dbReference type="Gene3D" id="2.60.120.560">
    <property type="entry name" value="Exo-inulinase, domain 1"/>
    <property type="match status" value="1"/>
</dbReference>